<dbReference type="InterPro" id="IPR000524">
    <property type="entry name" value="Tscrpt_reg_HTH_GntR"/>
</dbReference>
<name>A0A418SEF8_9RHOB</name>
<proteinExistence type="predicted"/>
<dbReference type="InterPro" id="IPR036388">
    <property type="entry name" value="WH-like_DNA-bd_sf"/>
</dbReference>
<evidence type="ECO:0000256" key="2">
    <source>
        <dbReference type="ARBA" id="ARBA00023125"/>
    </source>
</evidence>
<sequence length="244" mass="27024">MGEPVTQAEGAGPQDGLSETARDRSDRIEEALRDRICMLDYPPGQRLSEAELAAEFGISRTPLRRVLARLEAEGLVDAVHGVGTFVTDLADDALDQIYHLRIALCILPARLDPRPPSPALCRQFRALAARAAALPADPTNRRDFARLILDFILAQGQLSANRPLMQMTRHLYLQTARIWIHSLAADDLDLAEEIAIFAREAEDVCTALQAGDLEAAASIHRAHVSMSFRRILARRQRPAPPDRR</sequence>
<protein>
    <submittedName>
        <fullName evidence="4">Uncharacterized protein</fullName>
    </submittedName>
</protein>
<evidence type="ECO:0000313" key="4">
    <source>
        <dbReference type="EMBL" id="QPM89751.1"/>
    </source>
</evidence>
<dbReference type="PRINTS" id="PR00035">
    <property type="entry name" value="HTHGNTR"/>
</dbReference>
<dbReference type="InterPro" id="IPR008920">
    <property type="entry name" value="TF_FadR/GntR_C"/>
</dbReference>
<accession>A0A418SEF8</accession>
<dbReference type="Pfam" id="PF07729">
    <property type="entry name" value="FCD"/>
    <property type="match status" value="1"/>
</dbReference>
<dbReference type="KEGG" id="palw:PSAL_009770"/>
<dbReference type="GO" id="GO:0003700">
    <property type="term" value="F:DNA-binding transcription factor activity"/>
    <property type="evidence" value="ECO:0007669"/>
    <property type="project" value="InterPro"/>
</dbReference>
<dbReference type="Proteomes" id="UP000283786">
    <property type="component" value="Chromosome"/>
</dbReference>
<dbReference type="OrthoDB" id="7618373at2"/>
<dbReference type="Gene3D" id="1.10.10.10">
    <property type="entry name" value="Winged helix-like DNA-binding domain superfamily/Winged helix DNA-binding domain"/>
    <property type="match status" value="1"/>
</dbReference>
<dbReference type="InterPro" id="IPR036390">
    <property type="entry name" value="WH_DNA-bd_sf"/>
</dbReference>
<dbReference type="PANTHER" id="PTHR43537:SF44">
    <property type="entry name" value="GNTR FAMILY REGULATORY PROTEIN"/>
    <property type="match status" value="1"/>
</dbReference>
<dbReference type="Gene3D" id="1.20.120.530">
    <property type="entry name" value="GntR ligand-binding domain-like"/>
    <property type="match status" value="1"/>
</dbReference>
<dbReference type="PANTHER" id="PTHR43537">
    <property type="entry name" value="TRANSCRIPTIONAL REGULATOR, GNTR FAMILY"/>
    <property type="match status" value="1"/>
</dbReference>
<dbReference type="AlphaFoldDB" id="A0A418SEF8"/>
<evidence type="ECO:0000313" key="5">
    <source>
        <dbReference type="Proteomes" id="UP000283786"/>
    </source>
</evidence>
<dbReference type="InterPro" id="IPR011711">
    <property type="entry name" value="GntR_C"/>
</dbReference>
<reference evidence="4 5" key="1">
    <citation type="submission" date="2020-08" db="EMBL/GenBank/DDBJ databases">
        <title>Genome sequence of Rhodobacteraceae bacterium Lw-13e.</title>
        <authorList>
            <person name="Poehlein A."/>
            <person name="Wolter L."/>
            <person name="Daniel R."/>
            <person name="Brinkhoff T."/>
        </authorList>
    </citation>
    <scope>NUCLEOTIDE SEQUENCE [LARGE SCALE GENOMIC DNA]</scope>
    <source>
        <strain evidence="4 5">Lw-13e</strain>
    </source>
</reference>
<dbReference type="EMBL" id="CP060436">
    <property type="protein sequence ID" value="QPM89751.1"/>
    <property type="molecule type" value="Genomic_DNA"/>
</dbReference>
<dbReference type="PROSITE" id="PS50949">
    <property type="entry name" value="HTH_GNTR"/>
    <property type="match status" value="1"/>
</dbReference>
<gene>
    <name evidence="4" type="ORF">PSAL_009770</name>
</gene>
<evidence type="ECO:0000256" key="1">
    <source>
        <dbReference type="ARBA" id="ARBA00023015"/>
    </source>
</evidence>
<organism evidence="4 5">
    <name type="scientific">Pseudooceanicola algae</name>
    <dbReference type="NCBI Taxonomy" id="1537215"/>
    <lineage>
        <taxon>Bacteria</taxon>
        <taxon>Pseudomonadati</taxon>
        <taxon>Pseudomonadota</taxon>
        <taxon>Alphaproteobacteria</taxon>
        <taxon>Rhodobacterales</taxon>
        <taxon>Paracoccaceae</taxon>
        <taxon>Pseudooceanicola</taxon>
    </lineage>
</organism>
<dbReference type="SMART" id="SM00345">
    <property type="entry name" value="HTH_GNTR"/>
    <property type="match status" value="1"/>
</dbReference>
<dbReference type="GO" id="GO:0003677">
    <property type="term" value="F:DNA binding"/>
    <property type="evidence" value="ECO:0007669"/>
    <property type="project" value="UniProtKB-KW"/>
</dbReference>
<dbReference type="Pfam" id="PF00392">
    <property type="entry name" value="GntR"/>
    <property type="match status" value="1"/>
</dbReference>
<dbReference type="SUPFAM" id="SSF46785">
    <property type="entry name" value="Winged helix' DNA-binding domain"/>
    <property type="match status" value="1"/>
</dbReference>
<keyword evidence="5" id="KW-1185">Reference proteome</keyword>
<evidence type="ECO:0000256" key="3">
    <source>
        <dbReference type="ARBA" id="ARBA00023163"/>
    </source>
</evidence>
<keyword evidence="1" id="KW-0805">Transcription regulation</keyword>
<keyword evidence="3" id="KW-0804">Transcription</keyword>
<dbReference type="CDD" id="cd07377">
    <property type="entry name" value="WHTH_GntR"/>
    <property type="match status" value="1"/>
</dbReference>
<keyword evidence="2" id="KW-0238">DNA-binding</keyword>
<dbReference type="SUPFAM" id="SSF48008">
    <property type="entry name" value="GntR ligand-binding domain-like"/>
    <property type="match status" value="1"/>
</dbReference>